<gene>
    <name evidence="1" type="ORF">HZH66_004639</name>
</gene>
<protein>
    <submittedName>
        <fullName evidence="1">Uncharacterized protein</fullName>
    </submittedName>
</protein>
<evidence type="ECO:0000313" key="2">
    <source>
        <dbReference type="Proteomes" id="UP000614350"/>
    </source>
</evidence>
<proteinExistence type="predicted"/>
<organism evidence="1 2">
    <name type="scientific">Vespula vulgaris</name>
    <name type="common">Yellow jacket</name>
    <name type="synonym">Wasp</name>
    <dbReference type="NCBI Taxonomy" id="7454"/>
    <lineage>
        <taxon>Eukaryota</taxon>
        <taxon>Metazoa</taxon>
        <taxon>Ecdysozoa</taxon>
        <taxon>Arthropoda</taxon>
        <taxon>Hexapoda</taxon>
        <taxon>Insecta</taxon>
        <taxon>Pterygota</taxon>
        <taxon>Neoptera</taxon>
        <taxon>Endopterygota</taxon>
        <taxon>Hymenoptera</taxon>
        <taxon>Apocrita</taxon>
        <taxon>Aculeata</taxon>
        <taxon>Vespoidea</taxon>
        <taxon>Vespidae</taxon>
        <taxon>Vespinae</taxon>
        <taxon>Vespula</taxon>
    </lineage>
</organism>
<dbReference type="AlphaFoldDB" id="A0A834KAJ1"/>
<name>A0A834KAJ1_VESVU</name>
<sequence>MHDVTTGVESSLPPPSAAILQESETLGNQVTPTSCSRRGWQGLNLKTATTATRARRHFGVKTWRIMS</sequence>
<reference evidence="1" key="1">
    <citation type="journal article" date="2020" name="G3 (Bethesda)">
        <title>High-Quality Assemblies for Three Invasive Social Wasps from the &lt;i&gt;Vespula&lt;/i&gt; Genus.</title>
        <authorList>
            <person name="Harrop T.W.R."/>
            <person name="Guhlin J."/>
            <person name="McLaughlin G.M."/>
            <person name="Permina E."/>
            <person name="Stockwell P."/>
            <person name="Gilligan J."/>
            <person name="Le Lec M.F."/>
            <person name="Gruber M.A.M."/>
            <person name="Quinn O."/>
            <person name="Lovegrove M."/>
            <person name="Duncan E.J."/>
            <person name="Remnant E.J."/>
            <person name="Van Eeckhoven J."/>
            <person name="Graham B."/>
            <person name="Knapp R.A."/>
            <person name="Langford K.W."/>
            <person name="Kronenberg Z."/>
            <person name="Press M.O."/>
            <person name="Eacker S.M."/>
            <person name="Wilson-Rankin E.E."/>
            <person name="Purcell J."/>
            <person name="Lester P.J."/>
            <person name="Dearden P.K."/>
        </authorList>
    </citation>
    <scope>NUCLEOTIDE SEQUENCE</scope>
    <source>
        <strain evidence="1">Marl-1</strain>
    </source>
</reference>
<comment type="caution">
    <text evidence="1">The sequence shown here is derived from an EMBL/GenBank/DDBJ whole genome shotgun (WGS) entry which is preliminary data.</text>
</comment>
<accession>A0A834KAJ1</accession>
<keyword evidence="2" id="KW-1185">Reference proteome</keyword>
<evidence type="ECO:0000313" key="1">
    <source>
        <dbReference type="EMBL" id="KAF7402372.1"/>
    </source>
</evidence>
<dbReference type="EMBL" id="JACSEA010000004">
    <property type="protein sequence ID" value="KAF7402372.1"/>
    <property type="molecule type" value="Genomic_DNA"/>
</dbReference>
<dbReference type="Proteomes" id="UP000614350">
    <property type="component" value="Unassembled WGS sequence"/>
</dbReference>